<name>A0ABT3D0M6_9BACT</name>
<feature type="region of interest" description="Disordered" evidence="1">
    <location>
        <begin position="208"/>
        <end position="227"/>
    </location>
</feature>
<keyword evidence="3" id="KW-1185">Reference proteome</keyword>
<proteinExistence type="predicted"/>
<protein>
    <submittedName>
        <fullName evidence="2">Uncharacterized protein</fullName>
    </submittedName>
</protein>
<reference evidence="2 3" key="1">
    <citation type="submission" date="2022-10" db="EMBL/GenBank/DDBJ databases">
        <title>Comparative genomics and taxonomic characterization of three novel marine species of genus Reichenbachiella exhibiting antioxidant and polysaccharide degradation activities.</title>
        <authorList>
            <person name="Muhammad N."/>
            <person name="Lee Y.-J."/>
            <person name="Ko J."/>
            <person name="Kim S.-G."/>
        </authorList>
    </citation>
    <scope>NUCLEOTIDE SEQUENCE [LARGE SCALE GENOMIC DNA]</scope>
    <source>
        <strain evidence="2 3">ABR2-5</strain>
    </source>
</reference>
<gene>
    <name evidence="2" type="ORF">N7U62_22080</name>
</gene>
<organism evidence="2 3">
    <name type="scientific">Reichenbachiella ulvae</name>
    <dbReference type="NCBI Taxonomy" id="2980104"/>
    <lineage>
        <taxon>Bacteria</taxon>
        <taxon>Pseudomonadati</taxon>
        <taxon>Bacteroidota</taxon>
        <taxon>Cytophagia</taxon>
        <taxon>Cytophagales</taxon>
        <taxon>Reichenbachiellaceae</taxon>
        <taxon>Reichenbachiella</taxon>
    </lineage>
</organism>
<dbReference type="Proteomes" id="UP001300692">
    <property type="component" value="Unassembled WGS sequence"/>
</dbReference>
<dbReference type="EMBL" id="JAOYOD010000001">
    <property type="protein sequence ID" value="MCV9389371.1"/>
    <property type="molecule type" value="Genomic_DNA"/>
</dbReference>
<evidence type="ECO:0000313" key="3">
    <source>
        <dbReference type="Proteomes" id="UP001300692"/>
    </source>
</evidence>
<sequence>MSTDQKQTEEELQEQFIVELQNNEKIIKHFAEYDEKDVNQLLSEYSRQKAQLKVRGNFTRIHHERVMTEWTNRCWFALCEIQAKKLLDLQCQWRAEQIELPGMKWTWQFLFPSMPLLDYEGVPDVTPEEIEGYIRFLDTPAGMATYMYGFDNRHHYETIKEAHHDGSGEMPEYYNFHYQTTGNTMLLSLPDIRGKEEDRLLKIIREHDKATEKASPAAKVTESKPPKKHLFPYNHEVQLSVAQLLGEKDMAGFIKDLKKWQKERTESETEWCWYYLNSCFPENVPIPAADRYQDAIEQAALQHITKKTQEFLPVIYEEYLMKKQLGSAIGYTSRENERESDFPIIHMLEKAAKLDRGEDPDSLPD</sequence>
<evidence type="ECO:0000256" key="1">
    <source>
        <dbReference type="SAM" id="MobiDB-lite"/>
    </source>
</evidence>
<evidence type="ECO:0000313" key="2">
    <source>
        <dbReference type="EMBL" id="MCV9389371.1"/>
    </source>
</evidence>
<comment type="caution">
    <text evidence="2">The sequence shown here is derived from an EMBL/GenBank/DDBJ whole genome shotgun (WGS) entry which is preliminary data.</text>
</comment>
<dbReference type="RefSeq" id="WP_264140292.1">
    <property type="nucleotide sequence ID" value="NZ_JAOYOD010000001.1"/>
</dbReference>
<accession>A0ABT3D0M6</accession>